<accession>A0AAE6JBY6</accession>
<organism evidence="2 4">
    <name type="scientific">Mucilaginibacter rubeus</name>
    <dbReference type="NCBI Taxonomy" id="2027860"/>
    <lineage>
        <taxon>Bacteria</taxon>
        <taxon>Pseudomonadati</taxon>
        <taxon>Bacteroidota</taxon>
        <taxon>Sphingobacteriia</taxon>
        <taxon>Sphingobacteriales</taxon>
        <taxon>Sphingobacteriaceae</taxon>
        <taxon>Mucilaginibacter</taxon>
    </lineage>
</organism>
<dbReference type="AlphaFoldDB" id="A0AAE6JBY6"/>
<evidence type="ECO:0000313" key="3">
    <source>
        <dbReference type="EMBL" id="QTE48745.1"/>
    </source>
</evidence>
<proteinExistence type="predicted"/>
<dbReference type="InterPro" id="IPR012334">
    <property type="entry name" value="Pectin_lyas_fold"/>
</dbReference>
<dbReference type="Proteomes" id="UP000250557">
    <property type="component" value="Chromosome"/>
</dbReference>
<evidence type="ECO:0000313" key="4">
    <source>
        <dbReference type="Proteomes" id="UP000250557"/>
    </source>
</evidence>
<reference evidence="2 4" key="1">
    <citation type="submission" date="2019-08" db="EMBL/GenBank/DDBJ databases">
        <title>Comparative genome analysis confer to the adaptation heavy metal polluted environment.</title>
        <authorList>
            <person name="Li Y."/>
        </authorList>
    </citation>
    <scope>NUCLEOTIDE SEQUENCE [LARGE SCALE GENOMIC DNA]</scope>
    <source>
        <strain evidence="2 4">P2</strain>
    </source>
</reference>
<dbReference type="SUPFAM" id="SSF51126">
    <property type="entry name" value="Pectin lyase-like"/>
    <property type="match status" value="1"/>
</dbReference>
<dbReference type="RefSeq" id="WP_112656622.1">
    <property type="nucleotide sequence ID" value="NZ_CP043451.1"/>
</dbReference>
<sequence length="518" mass="55130">MRKISVFLAVLCLFSCKKEANSSHSITDTSKFSNSLILNSLAVSVNSDRVDVKSYGATGDGVTDDTKAIVAALAAAKKAGVGNVYFPDGSYIIGETGDGGGVIKLVDGVGLMGNSPATCHIKLSGGRHNPNPLFCQDYTSTPAVSNLVIQGIDFNGNSGSQTFDSSYQYCTAFNFHNGKNIEVKNCKFQSFRGDGLLFGDVFEPSLNARIVTNVHVHDCEFYNIYREGTMFCAVNGAAFYNNNVHGDGYLVGGVDIERHSVNETVLNVSVYNNTFNFTDGYGPVERGGPKVRYRRAVTMGFFYDGYKNGVADSLSGHYKVYNNKIYQGQIDCWGMLNVSISGNSFKNSYENIAGVGYLTAPVINISDNVSTKGLTNVSVDNNIIDSGIGNGIAFKNYAKVTANANNITGTPSDGITVLGTSGCFYGNTITNAGSVSQSCSGILINGNASGLYVSTNEGINTASGTSRTMDYVIKIASANNGAIAPRVLNNKGKNMLKGIVSEYYYQPNYVLAANNSAL</sequence>
<evidence type="ECO:0000313" key="5">
    <source>
        <dbReference type="Proteomes" id="UP000663940"/>
    </source>
</evidence>
<dbReference type="InterPro" id="IPR024535">
    <property type="entry name" value="RHGA/B-epi-like_pectate_lyase"/>
</dbReference>
<dbReference type="InterPro" id="IPR006626">
    <property type="entry name" value="PbH1"/>
</dbReference>
<reference evidence="3 5" key="2">
    <citation type="submission" date="2021-03" db="EMBL/GenBank/DDBJ databases">
        <title>Mucilaginibacter strains isolated from gold and copper mining confer multi heavy-metal resistance.</title>
        <authorList>
            <person name="Li Y."/>
        </authorList>
    </citation>
    <scope>NUCLEOTIDE SEQUENCE [LARGE SCALE GENOMIC DNA]</scope>
    <source>
        <strain evidence="3 5">P2-4</strain>
    </source>
</reference>
<dbReference type="EMBL" id="CP071880">
    <property type="protein sequence ID" value="QTE48745.1"/>
    <property type="molecule type" value="Genomic_DNA"/>
</dbReference>
<dbReference type="EMBL" id="CP043451">
    <property type="protein sequence ID" value="QEM02513.1"/>
    <property type="molecule type" value="Genomic_DNA"/>
</dbReference>
<dbReference type="InterPro" id="IPR011050">
    <property type="entry name" value="Pectin_lyase_fold/virulence"/>
</dbReference>
<dbReference type="Pfam" id="PF12708">
    <property type="entry name" value="Pect-lyase_RHGA_epim"/>
    <property type="match status" value="1"/>
</dbReference>
<protein>
    <recommendedName>
        <fullName evidence="1">Rhamnogalacturonase A/B/Epimerase-like pectate lyase domain-containing protein</fullName>
    </recommendedName>
</protein>
<feature type="domain" description="Rhamnogalacturonase A/B/Epimerase-like pectate lyase" evidence="1">
    <location>
        <begin position="50"/>
        <end position="245"/>
    </location>
</feature>
<gene>
    <name evidence="2" type="ORF">DIU31_002885</name>
    <name evidence="3" type="ORF">J3L21_24860</name>
</gene>
<dbReference type="Gene3D" id="2.160.20.10">
    <property type="entry name" value="Single-stranded right-handed beta-helix, Pectin lyase-like"/>
    <property type="match status" value="1"/>
</dbReference>
<name>A0AAE6JBY6_9SPHI</name>
<evidence type="ECO:0000259" key="1">
    <source>
        <dbReference type="Pfam" id="PF12708"/>
    </source>
</evidence>
<evidence type="ECO:0000313" key="2">
    <source>
        <dbReference type="EMBL" id="QEM02513.1"/>
    </source>
</evidence>
<dbReference type="SMART" id="SM00710">
    <property type="entry name" value="PbH1"/>
    <property type="match status" value="8"/>
</dbReference>
<dbReference type="Proteomes" id="UP000663940">
    <property type="component" value="Chromosome"/>
</dbReference>
<keyword evidence="5" id="KW-1185">Reference proteome</keyword>